<keyword evidence="1" id="KW-1133">Transmembrane helix</keyword>
<dbReference type="Gene3D" id="1.25.40.10">
    <property type="entry name" value="Tetratricopeptide repeat domain"/>
    <property type="match status" value="1"/>
</dbReference>
<evidence type="ECO:0000313" key="4">
    <source>
        <dbReference type="Proteomes" id="UP000314251"/>
    </source>
</evidence>
<proteinExistence type="predicted"/>
<keyword evidence="4" id="KW-1185">Reference proteome</keyword>
<evidence type="ECO:0000256" key="1">
    <source>
        <dbReference type="SAM" id="Phobius"/>
    </source>
</evidence>
<reference evidence="3" key="1">
    <citation type="submission" date="2019-10" db="EMBL/GenBank/DDBJ databases">
        <title>Nonomuraea sp. nov., isolated from Phyllanthus amarus.</title>
        <authorList>
            <person name="Klykleung N."/>
            <person name="Tanasupawat S."/>
        </authorList>
    </citation>
    <scope>NUCLEOTIDE SEQUENCE [LARGE SCALE GENOMIC DNA]</scope>
    <source>
        <strain evidence="3">3MP-10</strain>
    </source>
</reference>
<feature type="domain" description="CHAT" evidence="2">
    <location>
        <begin position="799"/>
        <end position="1095"/>
    </location>
</feature>
<dbReference type="AlphaFoldDB" id="A0A5N5ZVK8"/>
<dbReference type="Proteomes" id="UP000314251">
    <property type="component" value="Unassembled WGS sequence"/>
</dbReference>
<dbReference type="InterPro" id="IPR024983">
    <property type="entry name" value="CHAT_dom"/>
</dbReference>
<dbReference type="OrthoDB" id="3206999at2"/>
<comment type="caution">
    <text evidence="3">The sequence shown here is derived from an EMBL/GenBank/DDBJ whole genome shotgun (WGS) entry which is preliminary data.</text>
</comment>
<sequence length="1095" mass="118269">MEENGQGTRGHPYPPGRGQGGRQYSCTLGCLPTALVGAGVVTYLLEGPGWLLVVWLLPVALMMSGRSCLPLVALLVVMALQTWGTWWLLVPLTLFSVIARTHYLGYRIVSSKMRLSHEDARRRITSLYGAGRPRRASTLRRAITLLRGGLEAAPPGDPERLWYLNTFGKVVHVMVAQHLDPAAADGVTDLLREAVRHGREARATTPTTDPDRSDILGTLQLSLFLLFLADRHSAERSARVAELDTALLDEAVSIGWEAVAAAPPTDPERASHMTNLGGALLFSFLLHRDPQLLEKAIQVARDSVAATLPDDPDPSGYLTTLSTYLQIKFMMVGDLGVLEEAVVVGRSAVAAAAPSPLSRSANLNNLAAALYLLCTRRRDPQLLEETTRISRTALAQVPREHPNRTLILLNLSQVLRLTVERGGSPALLDEAFRFGRKAIDATWLDHPYRISSLLSFGQVLRDLSVRDGSPAKMSEAVMYCREALSIASSDDAFENMRNRCRFVLGDVLSSRFDMAGDPGDVLEARHLLATVAIAAESNDYRLPAAVKAAELDLLADDCEHAMVMVELAVELLPQLTSRRIGSADRRHLVAGFTGLAATAAVSAIAAGAPERAVELLEQTRGVVLSDAFDTRGDLTLLDEGAPDLVGAFDDLRQEIERADHASASPDFSAALMGTGVPAKSNHQQLTERRARLERQWVRLLGRIRERPGLEDFLLPPPVERLREQAVEGPVVYVVPHRRGGHALIVTDAPERPVRVVSLPAFTQDAASEQVALLRAALDDASDADLPAPERQAAQQRILEVLSLLWDTVAEPVLRHLGHTAPPPQGSPWPRIWWCPVGISAFLPLHAAGHHADGAPSSAVMDRVISSYTPTIRALGHARAPRSYASGQRPAMVDNPSMLVVAVPDAPGSPPLPGVVSEVDLLLRKFPTATVLPAPGTPATHDEITAALVNGHIAHFACHGLADPADPADSRLLLHDHLEHPLTIVDIARLRLPHGELAFLSACSTTDTDLRHADEATHLSAAFQLAGYRSVIGTLWPVNDHAAAGIADAFYTQLSHGGTAPAAASAFLALHHAVRTHRARHPTMPTQWAAYVHSGR</sequence>
<name>A0A5N5ZVK8_9ACTN</name>
<dbReference type="Pfam" id="PF12770">
    <property type="entry name" value="CHAT"/>
    <property type="match status" value="1"/>
</dbReference>
<protein>
    <submittedName>
        <fullName evidence="3">CHAT domain-containing protein</fullName>
    </submittedName>
</protein>
<keyword evidence="1" id="KW-0812">Transmembrane</keyword>
<feature type="transmembrane region" description="Helical" evidence="1">
    <location>
        <begin position="52"/>
        <end position="80"/>
    </location>
</feature>
<evidence type="ECO:0000259" key="2">
    <source>
        <dbReference type="Pfam" id="PF12770"/>
    </source>
</evidence>
<accession>A0A5N5ZVK8</accession>
<keyword evidence="1" id="KW-0472">Membrane</keyword>
<dbReference type="EMBL" id="VDLY02000022">
    <property type="protein sequence ID" value="KAB8160285.1"/>
    <property type="molecule type" value="Genomic_DNA"/>
</dbReference>
<feature type="transmembrane region" description="Helical" evidence="1">
    <location>
        <begin position="22"/>
        <end position="45"/>
    </location>
</feature>
<dbReference type="InterPro" id="IPR011990">
    <property type="entry name" value="TPR-like_helical_dom_sf"/>
</dbReference>
<organism evidence="3 4">
    <name type="scientific">Streptomyces mimosae</name>
    <dbReference type="NCBI Taxonomy" id="2586635"/>
    <lineage>
        <taxon>Bacteria</taxon>
        <taxon>Bacillati</taxon>
        <taxon>Actinomycetota</taxon>
        <taxon>Actinomycetes</taxon>
        <taxon>Kitasatosporales</taxon>
        <taxon>Streptomycetaceae</taxon>
        <taxon>Streptomyces</taxon>
    </lineage>
</organism>
<gene>
    <name evidence="3" type="ORF">FH607_027120</name>
</gene>
<evidence type="ECO:0000313" key="3">
    <source>
        <dbReference type="EMBL" id="KAB8160285.1"/>
    </source>
</evidence>